<keyword evidence="13" id="KW-1185">Reference proteome</keyword>
<keyword evidence="7 12" id="KW-0378">Hydrolase</keyword>
<protein>
    <recommendedName>
        <fullName evidence="5">Kynurenine formamidase</fullName>
        <ecNumber evidence="4">3.5.1.9</ecNumber>
    </recommendedName>
</protein>
<evidence type="ECO:0000256" key="2">
    <source>
        <dbReference type="ARBA" id="ARBA00002204"/>
    </source>
</evidence>
<name>A0A841KM05_9FIRM</name>
<evidence type="ECO:0000313" key="13">
    <source>
        <dbReference type="Proteomes" id="UP000579281"/>
    </source>
</evidence>
<evidence type="ECO:0000256" key="6">
    <source>
        <dbReference type="ARBA" id="ARBA00022723"/>
    </source>
</evidence>
<keyword evidence="9" id="KW-0823">Tryptophan catabolism</keyword>
<gene>
    <name evidence="12" type="ORF">HNQ80_000513</name>
</gene>
<proteinExistence type="predicted"/>
<evidence type="ECO:0000313" key="12">
    <source>
        <dbReference type="EMBL" id="MBB6214433.1"/>
    </source>
</evidence>
<keyword evidence="6" id="KW-0479">Metal-binding</keyword>
<dbReference type="InterPro" id="IPR007325">
    <property type="entry name" value="KFase/CYL"/>
</dbReference>
<evidence type="ECO:0000256" key="11">
    <source>
        <dbReference type="ARBA" id="ARBA00060547"/>
    </source>
</evidence>
<dbReference type="GO" id="GO:0046872">
    <property type="term" value="F:metal ion binding"/>
    <property type="evidence" value="ECO:0007669"/>
    <property type="project" value="UniProtKB-KW"/>
</dbReference>
<evidence type="ECO:0000256" key="5">
    <source>
        <dbReference type="ARBA" id="ARBA00014889"/>
    </source>
</evidence>
<evidence type="ECO:0000256" key="3">
    <source>
        <dbReference type="ARBA" id="ARBA00011738"/>
    </source>
</evidence>
<comment type="caution">
    <text evidence="12">The sequence shown here is derived from an EMBL/GenBank/DDBJ whole genome shotgun (WGS) entry which is preliminary data.</text>
</comment>
<comment type="function">
    <text evidence="2">Catalyzes the hydrolysis of N-formyl-L-kynurenine to L-kynurenine, the second step in the kynurenine pathway of tryptophan degradation.</text>
</comment>
<accession>A0A841KM05</accession>
<sequence>MKIYDISMDIYEDMTVYKNKLEKKPKIVVTQDHTTGSSYTSYITMEMHTGTHIDAPLHMIDGGETMELYAVENFVRKCKVLDLTDAEDTITKELLQRKSIEKGDFVLLKTKNSFTEAFDFQFVYLEKSGASYLKEIGIAGVGIDALGIERDQSDHETHKILLSQGISIMEGLRLKGVEEGEYILCAPPLKIRNVEAAPTRAILIEGLFADMNNIR</sequence>
<dbReference type="AlphaFoldDB" id="A0A841KM05"/>
<dbReference type="Gene3D" id="3.50.30.50">
    <property type="entry name" value="Putative cyclase"/>
    <property type="match status" value="1"/>
</dbReference>
<comment type="pathway">
    <text evidence="11">Amino-acid degradation; L-tryptophan degradation via kynurenine pathway; L-kynurenine from L-tryptophan: step 2/2.</text>
</comment>
<dbReference type="RefSeq" id="WP_184307867.1">
    <property type="nucleotide sequence ID" value="NZ_JACHEN010000002.1"/>
</dbReference>
<reference evidence="12 13" key="1">
    <citation type="submission" date="2020-08" db="EMBL/GenBank/DDBJ databases">
        <title>Genomic Encyclopedia of Type Strains, Phase IV (KMG-IV): sequencing the most valuable type-strain genomes for metagenomic binning, comparative biology and taxonomic classification.</title>
        <authorList>
            <person name="Goeker M."/>
        </authorList>
    </citation>
    <scope>NUCLEOTIDE SEQUENCE [LARGE SCALE GENOMIC DNA]</scope>
    <source>
        <strain evidence="12 13">DSM 103526</strain>
    </source>
</reference>
<dbReference type="GO" id="GO:0004061">
    <property type="term" value="F:arylformamidase activity"/>
    <property type="evidence" value="ECO:0007669"/>
    <property type="project" value="UniProtKB-EC"/>
</dbReference>
<dbReference type="EC" id="3.5.1.9" evidence="4"/>
<keyword evidence="8" id="KW-0862">Zinc</keyword>
<dbReference type="SUPFAM" id="SSF102198">
    <property type="entry name" value="Putative cyclase"/>
    <property type="match status" value="1"/>
</dbReference>
<dbReference type="PANTHER" id="PTHR31118">
    <property type="entry name" value="CYCLASE-LIKE PROTEIN 2"/>
    <property type="match status" value="1"/>
</dbReference>
<dbReference type="GO" id="GO:0019441">
    <property type="term" value="P:L-tryptophan catabolic process to kynurenine"/>
    <property type="evidence" value="ECO:0007669"/>
    <property type="project" value="InterPro"/>
</dbReference>
<evidence type="ECO:0000256" key="8">
    <source>
        <dbReference type="ARBA" id="ARBA00022833"/>
    </source>
</evidence>
<evidence type="ECO:0000256" key="4">
    <source>
        <dbReference type="ARBA" id="ARBA00012930"/>
    </source>
</evidence>
<organism evidence="12 13">
    <name type="scientific">Anaerosolibacter carboniphilus</name>
    <dbReference type="NCBI Taxonomy" id="1417629"/>
    <lineage>
        <taxon>Bacteria</taxon>
        <taxon>Bacillati</taxon>
        <taxon>Bacillota</taxon>
        <taxon>Clostridia</taxon>
        <taxon>Peptostreptococcales</taxon>
        <taxon>Thermotaleaceae</taxon>
        <taxon>Anaerosolibacter</taxon>
    </lineage>
</organism>
<dbReference type="Proteomes" id="UP000579281">
    <property type="component" value="Unassembled WGS sequence"/>
</dbReference>
<dbReference type="PANTHER" id="PTHR31118:SF12">
    <property type="entry name" value="CYCLASE-LIKE PROTEIN 2"/>
    <property type="match status" value="1"/>
</dbReference>
<dbReference type="InterPro" id="IPR037175">
    <property type="entry name" value="KFase_sf"/>
</dbReference>
<evidence type="ECO:0000256" key="1">
    <source>
        <dbReference type="ARBA" id="ARBA00001947"/>
    </source>
</evidence>
<comment type="cofactor">
    <cofactor evidence="1">
        <name>Zn(2+)</name>
        <dbReference type="ChEBI" id="CHEBI:29105"/>
    </cofactor>
</comment>
<dbReference type="Pfam" id="PF04199">
    <property type="entry name" value="Cyclase"/>
    <property type="match status" value="1"/>
</dbReference>
<comment type="catalytic activity">
    <reaction evidence="10">
        <text>N-formyl-L-kynurenine + H2O = L-kynurenine + formate + H(+)</text>
        <dbReference type="Rhea" id="RHEA:13009"/>
        <dbReference type="ChEBI" id="CHEBI:15377"/>
        <dbReference type="ChEBI" id="CHEBI:15378"/>
        <dbReference type="ChEBI" id="CHEBI:15740"/>
        <dbReference type="ChEBI" id="CHEBI:57959"/>
        <dbReference type="ChEBI" id="CHEBI:58629"/>
        <dbReference type="EC" id="3.5.1.9"/>
    </reaction>
</comment>
<comment type="subunit">
    <text evidence="3">Homodimer.</text>
</comment>
<evidence type="ECO:0000256" key="7">
    <source>
        <dbReference type="ARBA" id="ARBA00022801"/>
    </source>
</evidence>
<evidence type="ECO:0000256" key="10">
    <source>
        <dbReference type="ARBA" id="ARBA00048496"/>
    </source>
</evidence>
<dbReference type="FunFam" id="3.50.30.50:FF:000001">
    <property type="entry name" value="Kynurenine formamidase"/>
    <property type="match status" value="1"/>
</dbReference>
<dbReference type="EMBL" id="JACHEN010000002">
    <property type="protein sequence ID" value="MBB6214433.1"/>
    <property type="molecule type" value="Genomic_DNA"/>
</dbReference>
<evidence type="ECO:0000256" key="9">
    <source>
        <dbReference type="ARBA" id="ARBA00023079"/>
    </source>
</evidence>